<dbReference type="OrthoDB" id="9783100at2"/>
<proteinExistence type="inferred from homology"/>
<reference evidence="3 4" key="1">
    <citation type="submission" date="2017-09" db="EMBL/GenBank/DDBJ databases">
        <title>Sphingomonas panjinensis sp.nov., isolated from oil-contaminated soil.</title>
        <authorList>
            <person name="Wang L."/>
            <person name="Chen L."/>
        </authorList>
    </citation>
    <scope>NUCLEOTIDE SEQUENCE [LARGE SCALE GENOMIC DNA]</scope>
    <source>
        <strain evidence="3 4">FW-11</strain>
    </source>
</reference>
<gene>
    <name evidence="3" type="ORF">CLG96_15275</name>
</gene>
<dbReference type="PANTHER" id="PTHR30203">
    <property type="entry name" value="OUTER MEMBRANE CATION EFFLUX PROTEIN"/>
    <property type="match status" value="1"/>
</dbReference>
<keyword evidence="2" id="KW-0812">Transmembrane</keyword>
<dbReference type="GO" id="GO:0015562">
    <property type="term" value="F:efflux transmembrane transporter activity"/>
    <property type="evidence" value="ECO:0007669"/>
    <property type="project" value="InterPro"/>
</dbReference>
<dbReference type="Gene3D" id="1.20.1600.10">
    <property type="entry name" value="Outer membrane efflux proteins (OEP)"/>
    <property type="match status" value="1"/>
</dbReference>
<accession>A0A2T5FV03</accession>
<comment type="subcellular location">
    <subcellularLocation>
        <location evidence="2">Cell membrane</location>
        <topology evidence="2">Lipid-anchor</topology>
    </subcellularLocation>
</comment>
<dbReference type="Pfam" id="PF02321">
    <property type="entry name" value="OEP"/>
    <property type="match status" value="2"/>
</dbReference>
<keyword evidence="2" id="KW-0449">Lipoprotein</keyword>
<name>A0A2T5FV03_9SPHN</name>
<organism evidence="3 4">
    <name type="scientific">Sphingomonas oleivorans</name>
    <dbReference type="NCBI Taxonomy" id="1735121"/>
    <lineage>
        <taxon>Bacteria</taxon>
        <taxon>Pseudomonadati</taxon>
        <taxon>Pseudomonadota</taxon>
        <taxon>Alphaproteobacteria</taxon>
        <taxon>Sphingomonadales</taxon>
        <taxon>Sphingomonadaceae</taxon>
        <taxon>Sphingomonas</taxon>
    </lineage>
</organism>
<dbReference type="AlphaFoldDB" id="A0A2T5FV03"/>
<keyword evidence="2" id="KW-0732">Signal</keyword>
<evidence type="ECO:0000256" key="2">
    <source>
        <dbReference type="RuleBase" id="RU362097"/>
    </source>
</evidence>
<keyword evidence="2" id="KW-0472">Membrane</keyword>
<dbReference type="GO" id="GO:0005886">
    <property type="term" value="C:plasma membrane"/>
    <property type="evidence" value="ECO:0007669"/>
    <property type="project" value="UniProtKB-SubCell"/>
</dbReference>
<dbReference type="NCBIfam" id="TIGR01845">
    <property type="entry name" value="outer_NodT"/>
    <property type="match status" value="1"/>
</dbReference>
<keyword evidence="2" id="KW-1134">Transmembrane beta strand</keyword>
<evidence type="ECO:0000256" key="1">
    <source>
        <dbReference type="ARBA" id="ARBA00007613"/>
    </source>
</evidence>
<dbReference type="Gene3D" id="2.20.200.10">
    <property type="entry name" value="Outer membrane efflux proteins (OEP)"/>
    <property type="match status" value="1"/>
</dbReference>
<comment type="similarity">
    <text evidence="1 2">Belongs to the outer membrane factor (OMF) (TC 1.B.17) family.</text>
</comment>
<protein>
    <submittedName>
        <fullName evidence="3">RND transporter</fullName>
    </submittedName>
</protein>
<dbReference type="Proteomes" id="UP000244162">
    <property type="component" value="Unassembled WGS sequence"/>
</dbReference>
<dbReference type="PANTHER" id="PTHR30203:SF25">
    <property type="entry name" value="OUTER MEMBRANE PROTEIN-RELATED"/>
    <property type="match status" value="1"/>
</dbReference>
<dbReference type="EMBL" id="NWBU01000015">
    <property type="protein sequence ID" value="PTQ08554.1"/>
    <property type="molecule type" value="Genomic_DNA"/>
</dbReference>
<comment type="caution">
    <text evidence="3">The sequence shown here is derived from an EMBL/GenBank/DDBJ whole genome shotgun (WGS) entry which is preliminary data.</text>
</comment>
<sequence>MTITAPASRALLLLTLLGGCAVGPDYRPPSAGDLKLPQSFGAARPQTVGEVDVARWWAAFGDPVLTGLVERGLAANLDIDAAGARLRQARASLRSARGGLLPSASVSGSASRSIGRDSNSVFDPTTGQVIGTSGGDTTIFRGSFDAAYEADIFGGIRRSVEAARAGAQASEADLRDVQITVASEIALNYLDARLAQARLAIAERNLASQDETVEIVGWRVQAGLVSSLDLEQARQLRAQTAASIPALRTSYVAAVNRIAVLLGEAPGAVTATIDPVRAVPIAPAALSAAIPADMLQRRPDIASAERTLAAETARIGVETAQLYPALRLSGTFGGSATNIGDVLSSSIGNLVAGITAPIFQGGQIRAAIEGQRASTDAALAAYRSAVLLALEEVENALQSLTAAEQREQALIVADEAARNAVILARSQYRAGLIDFQALLESERSLLSSEDNRATARANRATATVQLYKALGGGWEGAPMPATALSSAERAAATMTRP</sequence>
<dbReference type="InterPro" id="IPR003423">
    <property type="entry name" value="OMP_efflux"/>
</dbReference>
<evidence type="ECO:0000313" key="4">
    <source>
        <dbReference type="Proteomes" id="UP000244162"/>
    </source>
</evidence>
<evidence type="ECO:0000313" key="3">
    <source>
        <dbReference type="EMBL" id="PTQ08554.1"/>
    </source>
</evidence>
<dbReference type="SUPFAM" id="SSF56954">
    <property type="entry name" value="Outer membrane efflux proteins (OEP)"/>
    <property type="match status" value="1"/>
</dbReference>
<feature type="signal peptide" evidence="2">
    <location>
        <begin position="1"/>
        <end position="21"/>
    </location>
</feature>
<keyword evidence="2" id="KW-0564">Palmitate</keyword>
<dbReference type="RefSeq" id="WP_107969146.1">
    <property type="nucleotide sequence ID" value="NZ_NWBU01000015.1"/>
</dbReference>
<keyword evidence="4" id="KW-1185">Reference proteome</keyword>
<feature type="chain" id="PRO_5015371792" evidence="2">
    <location>
        <begin position="22"/>
        <end position="497"/>
    </location>
</feature>
<dbReference type="InterPro" id="IPR010131">
    <property type="entry name" value="MdtP/NodT-like"/>
</dbReference>